<evidence type="ECO:0000313" key="3">
    <source>
        <dbReference type="EMBL" id="MCO1660756.1"/>
    </source>
</evidence>
<organism evidence="3 4">
    <name type="scientific">Pseudonocardia humida</name>
    <dbReference type="NCBI Taxonomy" id="2800819"/>
    <lineage>
        <taxon>Bacteria</taxon>
        <taxon>Bacillati</taxon>
        <taxon>Actinomycetota</taxon>
        <taxon>Actinomycetes</taxon>
        <taxon>Pseudonocardiales</taxon>
        <taxon>Pseudonocardiaceae</taxon>
        <taxon>Pseudonocardia</taxon>
    </lineage>
</organism>
<dbReference type="InterPro" id="IPR020568">
    <property type="entry name" value="Ribosomal_Su5_D2-typ_SF"/>
</dbReference>
<feature type="active site" evidence="1">
    <location>
        <position position="229"/>
    </location>
</feature>
<comment type="caution">
    <text evidence="3">The sequence shown here is derived from an EMBL/GenBank/DDBJ whole genome shotgun (WGS) entry which is preliminary data.</text>
</comment>
<dbReference type="SUPFAM" id="SSF50156">
    <property type="entry name" value="PDZ domain-like"/>
    <property type="match status" value="1"/>
</dbReference>
<feature type="active site" evidence="1">
    <location>
        <position position="274"/>
    </location>
</feature>
<keyword evidence="1" id="KW-0378">Hydrolase</keyword>
<dbReference type="PANTHER" id="PTHR10046">
    <property type="entry name" value="ATP DEPENDENT LON PROTEASE FAMILY MEMBER"/>
    <property type="match status" value="1"/>
</dbReference>
<dbReference type="EC" id="3.4.21.53" evidence="1"/>
<evidence type="ECO:0000313" key="4">
    <source>
        <dbReference type="Proteomes" id="UP001165283"/>
    </source>
</evidence>
<comment type="catalytic activity">
    <reaction evidence="1">
        <text>Hydrolysis of proteins in presence of ATP.</text>
        <dbReference type="EC" id="3.4.21.53"/>
    </reaction>
</comment>
<dbReference type="Pfam" id="PF13180">
    <property type="entry name" value="PDZ_2"/>
    <property type="match status" value="1"/>
</dbReference>
<keyword evidence="4" id="KW-1185">Reference proteome</keyword>
<sequence length="331" mass="33152">MAAAGLLAVVLGVLGGTLPVPLVALGPGPTYNTLDAIDDVPVIQVDGLSTYPTSGHLNMTTIAVSDQLTMFGALGAWASGYRQVVPRTTIYPPEKSDAQVQEDNSAQFAASEANAEVAALSQLSVPTRVVVGELTPNSPAGPSLQVGDELVSVAGRAVDSPVAVAEALLDTVPGQSVAVTYRRAGQEGSAEVVLGASPDRPQGLLGVRPGIEPQEGDITISLGDVGGPSAGLMFALAVVDKLTPGEITGGRFVAGTGTITQDGQVGPIGGIPFKMVAAAEAGAELFLVPADNCAEAASTAPSGLRLARVATLTDAIAALDAVRADQPIASC</sequence>
<evidence type="ECO:0000256" key="1">
    <source>
        <dbReference type="PROSITE-ProRule" id="PRU01122"/>
    </source>
</evidence>
<keyword evidence="1" id="KW-0720">Serine protease</keyword>
<dbReference type="InterPro" id="IPR027065">
    <property type="entry name" value="Lon_Prtase"/>
</dbReference>
<dbReference type="InterPro" id="IPR014721">
    <property type="entry name" value="Ribsml_uS5_D2-typ_fold_subgr"/>
</dbReference>
<dbReference type="Gene3D" id="3.30.230.10">
    <property type="match status" value="1"/>
</dbReference>
<proteinExistence type="inferred from homology"/>
<dbReference type="Gene3D" id="2.30.42.10">
    <property type="match status" value="1"/>
</dbReference>
<keyword evidence="1" id="KW-0645">Protease</keyword>
<dbReference type="EMBL" id="JAGSOV010000091">
    <property type="protein sequence ID" value="MCO1660756.1"/>
    <property type="molecule type" value="Genomic_DNA"/>
</dbReference>
<dbReference type="InterPro" id="IPR036034">
    <property type="entry name" value="PDZ_sf"/>
</dbReference>
<protein>
    <recommendedName>
        <fullName evidence="1">endopeptidase La</fullName>
        <ecNumber evidence="1">3.4.21.53</ecNumber>
    </recommendedName>
</protein>
<dbReference type="Proteomes" id="UP001165283">
    <property type="component" value="Unassembled WGS sequence"/>
</dbReference>
<gene>
    <name evidence="3" type="ORF">KDL28_37470</name>
</gene>
<dbReference type="InterPro" id="IPR001478">
    <property type="entry name" value="PDZ"/>
</dbReference>
<feature type="domain" description="Lon proteolytic" evidence="2">
    <location>
        <begin position="224"/>
        <end position="322"/>
    </location>
</feature>
<dbReference type="PROSITE" id="PS51786">
    <property type="entry name" value="LON_PROTEOLYTIC"/>
    <property type="match status" value="1"/>
</dbReference>
<dbReference type="InterPro" id="IPR008269">
    <property type="entry name" value="Lon_proteolytic"/>
</dbReference>
<evidence type="ECO:0000259" key="2">
    <source>
        <dbReference type="PROSITE" id="PS51786"/>
    </source>
</evidence>
<dbReference type="SUPFAM" id="SSF54211">
    <property type="entry name" value="Ribosomal protein S5 domain 2-like"/>
    <property type="match status" value="1"/>
</dbReference>
<name>A0ABT1ACY5_9PSEU</name>
<dbReference type="Pfam" id="PF05362">
    <property type="entry name" value="Lon_C"/>
    <property type="match status" value="1"/>
</dbReference>
<comment type="similarity">
    <text evidence="1">Belongs to the peptidase S16 family.</text>
</comment>
<reference evidence="3" key="1">
    <citation type="submission" date="2021-04" db="EMBL/GenBank/DDBJ databases">
        <title>Pseudonocardia sp. nov., isolated from sandy soil of mangrove forest.</title>
        <authorList>
            <person name="Zan Z."/>
            <person name="Huang R."/>
            <person name="Liu W."/>
        </authorList>
    </citation>
    <scope>NUCLEOTIDE SEQUENCE</scope>
    <source>
        <strain evidence="3">S2-4</strain>
    </source>
</reference>
<accession>A0ABT1ACY5</accession>